<proteinExistence type="predicted"/>
<name>A0AAV5W721_9BILA</name>
<feature type="coiled-coil region" evidence="1">
    <location>
        <begin position="281"/>
        <end position="325"/>
    </location>
</feature>
<dbReference type="AlphaFoldDB" id="A0AAV5W721"/>
<reference evidence="2" key="1">
    <citation type="submission" date="2023-10" db="EMBL/GenBank/DDBJ databases">
        <title>Genome assembly of Pristionchus species.</title>
        <authorList>
            <person name="Yoshida K."/>
            <person name="Sommer R.J."/>
        </authorList>
    </citation>
    <scope>NUCLEOTIDE SEQUENCE</scope>
    <source>
        <strain evidence="2">RS5133</strain>
    </source>
</reference>
<sequence>MDKFSRPLMPLPAAAIVMPVVGAVSVAATAIASAVQSGHDAQAEKYRRDQEQIRSDLREKEINGELEMKKLDNEGLSCENGQKLRTQAAVDDAITSVTAEFAAREEEMKKAHREKLGKINKSQISDVKQLKKSFNSQMKNLRRSRDAELNKLTEELRILKIESKESGAAKDEKVNDLTEELRRVNDERSQDILTLYMATHMDKANREQQELVKSLRDTSIPLKKDHIKYLTQVRSNGALEGNGEVLKIYASRLESSILEVERRALAIRNSSDKNNFPALNQAETETLLKRLEDHLSNYEKAFSIVKNEKKEMEGTNESIQEMEDLMEIVMKDLKGFPDAQTRNYTAEKMQQIVMRPIEKVRRRPTGGDEGIHDCDDVFNVEEEEEEGRRALLF</sequence>
<keyword evidence="1" id="KW-0175">Coiled coil</keyword>
<protein>
    <submittedName>
        <fullName evidence="2">Uncharacterized protein</fullName>
    </submittedName>
</protein>
<comment type="caution">
    <text evidence="2">The sequence shown here is derived from an EMBL/GenBank/DDBJ whole genome shotgun (WGS) entry which is preliminary data.</text>
</comment>
<gene>
    <name evidence="2" type="ORF">PFISCL1PPCAC_19273</name>
</gene>
<keyword evidence="3" id="KW-1185">Reference proteome</keyword>
<organism evidence="2 3">
    <name type="scientific">Pristionchus fissidentatus</name>
    <dbReference type="NCBI Taxonomy" id="1538716"/>
    <lineage>
        <taxon>Eukaryota</taxon>
        <taxon>Metazoa</taxon>
        <taxon>Ecdysozoa</taxon>
        <taxon>Nematoda</taxon>
        <taxon>Chromadorea</taxon>
        <taxon>Rhabditida</taxon>
        <taxon>Rhabditina</taxon>
        <taxon>Diplogasteromorpha</taxon>
        <taxon>Diplogasteroidea</taxon>
        <taxon>Neodiplogasteridae</taxon>
        <taxon>Pristionchus</taxon>
    </lineage>
</organism>
<evidence type="ECO:0000313" key="3">
    <source>
        <dbReference type="Proteomes" id="UP001432322"/>
    </source>
</evidence>
<evidence type="ECO:0000256" key="1">
    <source>
        <dbReference type="SAM" id="Coils"/>
    </source>
</evidence>
<accession>A0AAV5W721</accession>
<dbReference type="Proteomes" id="UP001432322">
    <property type="component" value="Unassembled WGS sequence"/>
</dbReference>
<feature type="coiled-coil region" evidence="1">
    <location>
        <begin position="142"/>
        <end position="187"/>
    </location>
</feature>
<evidence type="ECO:0000313" key="2">
    <source>
        <dbReference type="EMBL" id="GMT27976.1"/>
    </source>
</evidence>
<dbReference type="EMBL" id="BTSY01000005">
    <property type="protein sequence ID" value="GMT27976.1"/>
    <property type="molecule type" value="Genomic_DNA"/>
</dbReference>